<protein>
    <submittedName>
        <fullName evidence="2">Uncharacterized protein</fullName>
    </submittedName>
</protein>
<evidence type="ECO:0000313" key="3">
    <source>
        <dbReference type="Proteomes" id="UP000265520"/>
    </source>
</evidence>
<dbReference type="PANTHER" id="PTHR34457:SF3">
    <property type="entry name" value="PROTEIN TIC236, CHLOROPLASTIC"/>
    <property type="match status" value="1"/>
</dbReference>
<name>A0A392UJR3_9FABA</name>
<feature type="region of interest" description="Disordered" evidence="1">
    <location>
        <begin position="44"/>
        <end position="69"/>
    </location>
</feature>
<feature type="non-terminal residue" evidence="2">
    <location>
        <position position="1"/>
    </location>
</feature>
<dbReference type="PANTHER" id="PTHR34457">
    <property type="entry name" value="EMBRYO DEFECTIVE 2410"/>
    <property type="match status" value="1"/>
</dbReference>
<dbReference type="InterPro" id="IPR053022">
    <property type="entry name" value="Chloroplast_translocon_comp"/>
</dbReference>
<feature type="non-terminal residue" evidence="2">
    <location>
        <position position="69"/>
    </location>
</feature>
<evidence type="ECO:0000256" key="1">
    <source>
        <dbReference type="SAM" id="MobiDB-lite"/>
    </source>
</evidence>
<keyword evidence="3" id="KW-1185">Reference proteome</keyword>
<accession>A0A392UJR3</accession>
<organism evidence="2 3">
    <name type="scientific">Trifolium medium</name>
    <dbReference type="NCBI Taxonomy" id="97028"/>
    <lineage>
        <taxon>Eukaryota</taxon>
        <taxon>Viridiplantae</taxon>
        <taxon>Streptophyta</taxon>
        <taxon>Embryophyta</taxon>
        <taxon>Tracheophyta</taxon>
        <taxon>Spermatophyta</taxon>
        <taxon>Magnoliopsida</taxon>
        <taxon>eudicotyledons</taxon>
        <taxon>Gunneridae</taxon>
        <taxon>Pentapetalae</taxon>
        <taxon>rosids</taxon>
        <taxon>fabids</taxon>
        <taxon>Fabales</taxon>
        <taxon>Fabaceae</taxon>
        <taxon>Papilionoideae</taxon>
        <taxon>50 kb inversion clade</taxon>
        <taxon>NPAAA clade</taxon>
        <taxon>Hologalegina</taxon>
        <taxon>IRL clade</taxon>
        <taxon>Trifolieae</taxon>
        <taxon>Trifolium</taxon>
    </lineage>
</organism>
<dbReference type="AlphaFoldDB" id="A0A392UJR3"/>
<sequence>VLTQPSVLVVQKKDFTWLGIPITEGGGRERRFSSEDGIDHRTRTRRLAREEAGARWERERDEAAKEAAE</sequence>
<comment type="caution">
    <text evidence="2">The sequence shown here is derived from an EMBL/GenBank/DDBJ whole genome shotgun (WGS) entry which is preliminary data.</text>
</comment>
<proteinExistence type="predicted"/>
<evidence type="ECO:0000313" key="2">
    <source>
        <dbReference type="EMBL" id="MCI73873.1"/>
    </source>
</evidence>
<dbReference type="EMBL" id="LXQA010848383">
    <property type="protein sequence ID" value="MCI73873.1"/>
    <property type="molecule type" value="Genomic_DNA"/>
</dbReference>
<reference evidence="2 3" key="1">
    <citation type="journal article" date="2018" name="Front. Plant Sci.">
        <title>Red Clover (Trifolium pratense) and Zigzag Clover (T. medium) - A Picture of Genomic Similarities and Differences.</title>
        <authorList>
            <person name="Dluhosova J."/>
            <person name="Istvanek J."/>
            <person name="Nedelnik J."/>
            <person name="Repkova J."/>
        </authorList>
    </citation>
    <scope>NUCLEOTIDE SEQUENCE [LARGE SCALE GENOMIC DNA]</scope>
    <source>
        <strain evidence="3">cv. 10/8</strain>
        <tissue evidence="2">Leaf</tissue>
    </source>
</reference>
<dbReference type="Proteomes" id="UP000265520">
    <property type="component" value="Unassembled WGS sequence"/>
</dbReference>